<comment type="caution">
    <text evidence="1">The sequence shown here is derived from an EMBL/GenBank/DDBJ whole genome shotgun (WGS) entry which is preliminary data.</text>
</comment>
<name>A0A226CY78_FOLCA</name>
<evidence type="ECO:0000313" key="1">
    <source>
        <dbReference type="EMBL" id="OXA38272.1"/>
    </source>
</evidence>
<evidence type="ECO:0000313" key="2">
    <source>
        <dbReference type="Proteomes" id="UP000198287"/>
    </source>
</evidence>
<sequence>MRFCTVTCETRRETNGNIFWNISILGLKDTEASVMRRCHAEFDLKSTSPVDVLIVEASSVASSSFDWVNGVKDTFTFMNNRPEASLKLAVKYINDLEDRWKYCFVSSTAVAYEDKNKWTFTLRSNPKRSSLTEPIRK</sequence>
<accession>A0A226CY78</accession>
<proteinExistence type="predicted"/>
<dbReference type="Proteomes" id="UP000198287">
    <property type="component" value="Unassembled WGS sequence"/>
</dbReference>
<protein>
    <submittedName>
        <fullName evidence="1">Uncharacterized protein</fullName>
    </submittedName>
</protein>
<organism evidence="1 2">
    <name type="scientific">Folsomia candida</name>
    <name type="common">Springtail</name>
    <dbReference type="NCBI Taxonomy" id="158441"/>
    <lineage>
        <taxon>Eukaryota</taxon>
        <taxon>Metazoa</taxon>
        <taxon>Ecdysozoa</taxon>
        <taxon>Arthropoda</taxon>
        <taxon>Hexapoda</taxon>
        <taxon>Collembola</taxon>
        <taxon>Entomobryomorpha</taxon>
        <taxon>Isotomoidea</taxon>
        <taxon>Isotomidae</taxon>
        <taxon>Proisotominae</taxon>
        <taxon>Folsomia</taxon>
    </lineage>
</organism>
<reference evidence="1 2" key="1">
    <citation type="submission" date="2015-12" db="EMBL/GenBank/DDBJ databases">
        <title>The genome of Folsomia candida.</title>
        <authorList>
            <person name="Faddeeva A."/>
            <person name="Derks M.F."/>
            <person name="Anvar Y."/>
            <person name="Smit S."/>
            <person name="Van Straalen N."/>
            <person name="Roelofs D."/>
        </authorList>
    </citation>
    <scope>NUCLEOTIDE SEQUENCE [LARGE SCALE GENOMIC DNA]</scope>
    <source>
        <strain evidence="1 2">VU population</strain>
        <tissue evidence="1">Whole body</tissue>
    </source>
</reference>
<dbReference type="EMBL" id="LNIX01000047">
    <property type="protein sequence ID" value="OXA38272.1"/>
    <property type="molecule type" value="Genomic_DNA"/>
</dbReference>
<dbReference type="AlphaFoldDB" id="A0A226CY78"/>
<gene>
    <name evidence="1" type="ORF">Fcan01_26952</name>
</gene>
<keyword evidence="2" id="KW-1185">Reference proteome</keyword>